<dbReference type="Pfam" id="PF00264">
    <property type="entry name" value="Tyrosinase"/>
    <property type="match status" value="2"/>
</dbReference>
<dbReference type="InterPro" id="IPR006311">
    <property type="entry name" value="TAT_signal"/>
</dbReference>
<organism evidence="9 10">
    <name type="scientific">Paracidovorax konjaci</name>
    <dbReference type="NCBI Taxonomy" id="32040"/>
    <lineage>
        <taxon>Bacteria</taxon>
        <taxon>Pseudomonadati</taxon>
        <taxon>Pseudomonadota</taxon>
        <taxon>Betaproteobacteria</taxon>
        <taxon>Burkholderiales</taxon>
        <taxon>Comamonadaceae</taxon>
        <taxon>Paracidovorax</taxon>
    </lineage>
</organism>
<keyword evidence="3" id="KW-0479">Metal-binding</keyword>
<keyword evidence="6" id="KW-0732">Signal</keyword>
<keyword evidence="4" id="KW-0560">Oxidoreductase</keyword>
<evidence type="ECO:0000259" key="8">
    <source>
        <dbReference type="PROSITE" id="PS00498"/>
    </source>
</evidence>
<dbReference type="InterPro" id="IPR022739">
    <property type="entry name" value="Polyphenol_oxidase_cen"/>
</dbReference>
<comment type="cofactor">
    <cofactor evidence="1">
        <name>Cu(2+)</name>
        <dbReference type="ChEBI" id="CHEBI:29036"/>
    </cofactor>
</comment>
<feature type="domain" description="Tyrosinase copper-binding" evidence="7">
    <location>
        <begin position="122"/>
        <end position="139"/>
    </location>
</feature>
<dbReference type="PANTHER" id="PTHR11474:SF76">
    <property type="entry name" value="SHKT DOMAIN-CONTAINING PROTEIN"/>
    <property type="match status" value="1"/>
</dbReference>
<dbReference type="InterPro" id="IPR002227">
    <property type="entry name" value="Tyrosinase_Cu-bd"/>
</dbReference>
<dbReference type="PRINTS" id="PR00092">
    <property type="entry name" value="TYROSINASE"/>
</dbReference>
<keyword evidence="10" id="KW-1185">Reference proteome</keyword>
<evidence type="ECO:0000256" key="6">
    <source>
        <dbReference type="SAM" id="SignalP"/>
    </source>
</evidence>
<dbReference type="PROSITE" id="PS00210">
    <property type="entry name" value="HEMOCYANIN_2"/>
    <property type="match status" value="1"/>
</dbReference>
<keyword evidence="5" id="KW-0186">Copper</keyword>
<dbReference type="PROSITE" id="PS00497">
    <property type="entry name" value="TYROSINASE_1"/>
    <property type="match status" value="1"/>
</dbReference>
<evidence type="ECO:0000256" key="4">
    <source>
        <dbReference type="ARBA" id="ARBA00023002"/>
    </source>
</evidence>
<dbReference type="GO" id="GO:0046872">
    <property type="term" value="F:metal ion binding"/>
    <property type="evidence" value="ECO:0007669"/>
    <property type="project" value="UniProtKB-KW"/>
</dbReference>
<dbReference type="SUPFAM" id="SSF48056">
    <property type="entry name" value="Di-copper centre-containing domain"/>
    <property type="match status" value="1"/>
</dbReference>
<dbReference type="STRING" id="32040.SAMN04489710_1113"/>
<sequence>MHRSDTSRRDALLQLAGLTASFFTAGSAWADNLPADNPQNCAPPKPTAPARPFVGGQIAVRPRKSAFALTDAEIASLTRGWQNLKALSQQNPDNPIGWLRQSYVHCWACGGGTDGQQGEEIHDSWWFLPWHRAYLFFVERALVKASGDPDLRLPYWDWSTQGAATQTFPQIYANPASALYNPLRDPAHVKPGAQMPLEAVGPRAMYLVLGAPTFALFGGDNPAGPNGGSPGQLERIPHNKVHVWTGTDQNLAPNYGSDMGVLATAARDPVFFCHHANVDRMWPSWLATSPRNANPTDASWLGHSWSFYDENGVWTSIKVQDVLKSEALGYAYDSLAKAPPVGRLRSRAAVAESSGPKAATMAAAPAPRPLVLAAPQQRVLRTAPVTHSVSIPPTLRQPLRALAANASPRLYVLNINDVSSAPNRSVSAKVFVNLPNANAETSTETPQFVGFISRVAKARGEAFGHAHHGGVRYSFPIDEDLAAILQDAPSITVTIVPSDVEGATPRQSEIRYGSITVTPLQGN</sequence>
<evidence type="ECO:0000256" key="3">
    <source>
        <dbReference type="ARBA" id="ARBA00022723"/>
    </source>
</evidence>
<dbReference type="EMBL" id="FOMQ01000011">
    <property type="protein sequence ID" value="SFD98534.1"/>
    <property type="molecule type" value="Genomic_DNA"/>
</dbReference>
<dbReference type="OrthoDB" id="2874181at2"/>
<dbReference type="PANTHER" id="PTHR11474">
    <property type="entry name" value="TYROSINASE FAMILY MEMBER"/>
    <property type="match status" value="1"/>
</dbReference>
<evidence type="ECO:0000313" key="10">
    <source>
        <dbReference type="Proteomes" id="UP000199517"/>
    </source>
</evidence>
<dbReference type="RefSeq" id="WP_092954227.1">
    <property type="nucleotide sequence ID" value="NZ_FOMQ01000011.1"/>
</dbReference>
<protein>
    <submittedName>
        <fullName evidence="9">Polyphenol oxidase</fullName>
    </submittedName>
</protein>
<feature type="domain" description="Tyrosinase copper-binding" evidence="8">
    <location>
        <begin position="268"/>
        <end position="279"/>
    </location>
</feature>
<evidence type="ECO:0000256" key="5">
    <source>
        <dbReference type="ARBA" id="ARBA00023008"/>
    </source>
</evidence>
<dbReference type="AlphaFoldDB" id="A0A1I1WTL0"/>
<evidence type="ECO:0000313" key="9">
    <source>
        <dbReference type="EMBL" id="SFD98534.1"/>
    </source>
</evidence>
<evidence type="ECO:0000259" key="7">
    <source>
        <dbReference type="PROSITE" id="PS00497"/>
    </source>
</evidence>
<accession>A0A1I1WTL0</accession>
<dbReference type="Proteomes" id="UP000199517">
    <property type="component" value="Unassembled WGS sequence"/>
</dbReference>
<dbReference type="Gene3D" id="1.10.1280.10">
    <property type="entry name" value="Di-copper center containing domain from catechol oxidase"/>
    <property type="match status" value="1"/>
</dbReference>
<dbReference type="InterPro" id="IPR008922">
    <property type="entry name" value="Di-copper_centre_dom_sf"/>
</dbReference>
<dbReference type="PROSITE" id="PS51318">
    <property type="entry name" value="TAT"/>
    <property type="match status" value="1"/>
</dbReference>
<dbReference type="GO" id="GO:0004097">
    <property type="term" value="F:catechol oxidase activity"/>
    <property type="evidence" value="ECO:0007669"/>
    <property type="project" value="InterPro"/>
</dbReference>
<dbReference type="InterPro" id="IPR050316">
    <property type="entry name" value="Tyrosinase/Hemocyanin"/>
</dbReference>
<dbReference type="InterPro" id="IPR013788">
    <property type="entry name" value="Hemocyanin/hexamerin"/>
</dbReference>
<dbReference type="Pfam" id="PF12142">
    <property type="entry name" value="PPO1_DWL"/>
    <property type="match status" value="1"/>
</dbReference>
<proteinExistence type="inferred from homology"/>
<name>A0A1I1WTL0_9BURK</name>
<reference evidence="10" key="1">
    <citation type="submission" date="2016-10" db="EMBL/GenBank/DDBJ databases">
        <authorList>
            <person name="Varghese N."/>
            <person name="Submissions S."/>
        </authorList>
    </citation>
    <scope>NUCLEOTIDE SEQUENCE [LARGE SCALE GENOMIC DNA]</scope>
    <source>
        <strain evidence="10">DSM 7481</strain>
    </source>
</reference>
<dbReference type="PROSITE" id="PS00498">
    <property type="entry name" value="TYROSINASE_2"/>
    <property type="match status" value="1"/>
</dbReference>
<evidence type="ECO:0000256" key="1">
    <source>
        <dbReference type="ARBA" id="ARBA00001973"/>
    </source>
</evidence>
<evidence type="ECO:0000256" key="2">
    <source>
        <dbReference type="ARBA" id="ARBA00009928"/>
    </source>
</evidence>
<comment type="similarity">
    <text evidence="2">Belongs to the tyrosinase family.</text>
</comment>
<feature type="chain" id="PRO_5011738742" evidence="6">
    <location>
        <begin position="31"/>
        <end position="523"/>
    </location>
</feature>
<feature type="signal peptide" evidence="6">
    <location>
        <begin position="1"/>
        <end position="30"/>
    </location>
</feature>
<gene>
    <name evidence="9" type="ORF">SAMN04489710_1113</name>
</gene>